<accession>A0A939JJN9</accession>
<dbReference type="SUPFAM" id="SSF55874">
    <property type="entry name" value="ATPase domain of HSP90 chaperone/DNA topoisomerase II/histidine kinase"/>
    <property type="match status" value="1"/>
</dbReference>
<keyword evidence="4" id="KW-0597">Phosphoprotein</keyword>
<dbReference type="GO" id="GO:0005886">
    <property type="term" value="C:plasma membrane"/>
    <property type="evidence" value="ECO:0007669"/>
    <property type="project" value="UniProtKB-SubCell"/>
</dbReference>
<dbReference type="EMBL" id="JAFLRJ010000208">
    <property type="protein sequence ID" value="MBO0514460.1"/>
    <property type="molecule type" value="Genomic_DNA"/>
</dbReference>
<dbReference type="EC" id="2.7.13.3" evidence="3"/>
<comment type="catalytic activity">
    <reaction evidence="1">
        <text>ATP + protein L-histidine = ADP + protein N-phospho-L-histidine.</text>
        <dbReference type="EC" id="2.7.13.3"/>
    </reaction>
</comment>
<dbReference type="InterPro" id="IPR003661">
    <property type="entry name" value="HisK_dim/P_dom"/>
</dbReference>
<name>A0A939JJN9_9ACTN</name>
<dbReference type="SMART" id="SM00387">
    <property type="entry name" value="HATPase_c"/>
    <property type="match status" value="1"/>
</dbReference>
<dbReference type="InterPro" id="IPR005467">
    <property type="entry name" value="His_kinase_dom"/>
</dbReference>
<dbReference type="Proteomes" id="UP000664167">
    <property type="component" value="Unassembled WGS sequence"/>
</dbReference>
<dbReference type="Pfam" id="PF02518">
    <property type="entry name" value="HATPase_c"/>
    <property type="match status" value="1"/>
</dbReference>
<dbReference type="AlphaFoldDB" id="A0A939JJN9"/>
<evidence type="ECO:0000313" key="10">
    <source>
        <dbReference type="Proteomes" id="UP000664167"/>
    </source>
</evidence>
<evidence type="ECO:0000256" key="4">
    <source>
        <dbReference type="ARBA" id="ARBA00022553"/>
    </source>
</evidence>
<dbReference type="PANTHER" id="PTHR43711">
    <property type="entry name" value="TWO-COMPONENT HISTIDINE KINASE"/>
    <property type="match status" value="1"/>
</dbReference>
<comment type="subcellular location">
    <subcellularLocation>
        <location evidence="2">Cell membrane</location>
    </subcellularLocation>
</comment>
<dbReference type="GO" id="GO:0000155">
    <property type="term" value="F:phosphorelay sensor kinase activity"/>
    <property type="evidence" value="ECO:0007669"/>
    <property type="project" value="InterPro"/>
</dbReference>
<protein>
    <recommendedName>
        <fullName evidence="3">histidine kinase</fullName>
        <ecNumber evidence="3">2.7.13.3</ecNumber>
    </recommendedName>
</protein>
<keyword evidence="5" id="KW-0808">Transferase</keyword>
<dbReference type="RefSeq" id="WP_206963858.1">
    <property type="nucleotide sequence ID" value="NZ_BAAAJJ010000002.1"/>
</dbReference>
<dbReference type="PROSITE" id="PS50109">
    <property type="entry name" value="HIS_KIN"/>
    <property type="match status" value="1"/>
</dbReference>
<dbReference type="Gene3D" id="1.10.287.130">
    <property type="match status" value="1"/>
</dbReference>
<reference evidence="9" key="1">
    <citation type="submission" date="2021-03" db="EMBL/GenBank/DDBJ databases">
        <title>Streptomyces poriferae sp. nov., a novel marine sponge-derived Actinobacteria species with anti-MRSA activity.</title>
        <authorList>
            <person name="Sandoval-Powers M."/>
            <person name="Kralova S."/>
            <person name="Nguyen G.-S."/>
            <person name="Fawwal D."/>
            <person name="Degnes K."/>
            <person name="Klinkenberg G."/>
            <person name="Sletta H."/>
            <person name="Wentzel A."/>
            <person name="Liles M.R."/>
        </authorList>
    </citation>
    <scope>NUCLEOTIDE SEQUENCE</scope>
    <source>
        <strain evidence="9">DSM 41794</strain>
    </source>
</reference>
<comment type="caution">
    <text evidence="9">The sequence shown here is derived from an EMBL/GenBank/DDBJ whole genome shotgun (WGS) entry which is preliminary data.</text>
</comment>
<dbReference type="CDD" id="cd00082">
    <property type="entry name" value="HisKA"/>
    <property type="match status" value="1"/>
</dbReference>
<sequence>MQDAYADDLAALYDPTTPPLRLHARQALIPLRLPCPAYELCAALLDDLERDGPEALPPLREDDLHPLDAAALTAELKRFSDEPALLQSDSVLVRVGAPGRPRRLILGITLHRGTTGPLPAFARAFDATELHETRVHYTADATRLTELINALEDGVIFTDGHYRLRLMNPALVRLGRLQDLGPLERGTDVHTIERALYGLLAAPSEHPVRTTEDLTTGCTAASEQLRLADGRTVRRTYLPLFTEGTFIGNLWLFRDLTEQLKALDALEERNHHLAELADERARFTAAVSHDLRTPLTSVSSFCELLATDEQNPLTDEHRIYVGIIAKSAERMLRIIGDLLLITHLETRSLALDLGDVDVSDLCTTTVAELAPVAAAAQVTLRCEAGSGPLLHGDRHRLRQVLDNLVGNAIKFTPKGGEASLSCRYETAGRRWTLTVADNGIGIPEDQQEGVFGQFRRAANSAGFQGSGLGLSIARGLVERHGGTVALAGAEGVGTTVTVTLPVAPADPGGE</sequence>
<evidence type="ECO:0000256" key="6">
    <source>
        <dbReference type="ARBA" id="ARBA00022777"/>
    </source>
</evidence>
<evidence type="ECO:0000259" key="8">
    <source>
        <dbReference type="PROSITE" id="PS50109"/>
    </source>
</evidence>
<dbReference type="Gene3D" id="3.30.565.10">
    <property type="entry name" value="Histidine kinase-like ATPase, C-terminal domain"/>
    <property type="match status" value="1"/>
</dbReference>
<dbReference type="InterPro" id="IPR004358">
    <property type="entry name" value="Sig_transdc_His_kin-like_C"/>
</dbReference>
<dbReference type="InterPro" id="IPR003594">
    <property type="entry name" value="HATPase_dom"/>
</dbReference>
<dbReference type="InterPro" id="IPR036890">
    <property type="entry name" value="HATPase_C_sf"/>
</dbReference>
<dbReference type="FunFam" id="3.30.565.10:FF:000006">
    <property type="entry name" value="Sensor histidine kinase WalK"/>
    <property type="match status" value="1"/>
</dbReference>
<evidence type="ECO:0000256" key="5">
    <source>
        <dbReference type="ARBA" id="ARBA00022679"/>
    </source>
</evidence>
<dbReference type="SUPFAM" id="SSF47384">
    <property type="entry name" value="Homodimeric domain of signal transducing histidine kinase"/>
    <property type="match status" value="1"/>
</dbReference>
<keyword evidence="6 9" id="KW-0418">Kinase</keyword>
<dbReference type="InterPro" id="IPR036097">
    <property type="entry name" value="HisK_dim/P_sf"/>
</dbReference>
<dbReference type="SMART" id="SM00388">
    <property type="entry name" value="HisKA"/>
    <property type="match status" value="1"/>
</dbReference>
<evidence type="ECO:0000256" key="1">
    <source>
        <dbReference type="ARBA" id="ARBA00000085"/>
    </source>
</evidence>
<proteinExistence type="predicted"/>
<dbReference type="PANTHER" id="PTHR43711:SF1">
    <property type="entry name" value="HISTIDINE KINASE 1"/>
    <property type="match status" value="1"/>
</dbReference>
<dbReference type="Gene3D" id="3.30.450.20">
    <property type="entry name" value="PAS domain"/>
    <property type="match status" value="1"/>
</dbReference>
<keyword evidence="7" id="KW-0902">Two-component regulatory system</keyword>
<evidence type="ECO:0000313" key="9">
    <source>
        <dbReference type="EMBL" id="MBO0514460.1"/>
    </source>
</evidence>
<keyword evidence="10" id="KW-1185">Reference proteome</keyword>
<organism evidence="9 10">
    <name type="scientific">Streptomyces beijiangensis</name>
    <dbReference type="NCBI Taxonomy" id="163361"/>
    <lineage>
        <taxon>Bacteria</taxon>
        <taxon>Bacillati</taxon>
        <taxon>Actinomycetota</taxon>
        <taxon>Actinomycetes</taxon>
        <taxon>Kitasatosporales</taxon>
        <taxon>Streptomycetaceae</taxon>
        <taxon>Streptomyces</taxon>
    </lineage>
</organism>
<feature type="domain" description="Histidine kinase" evidence="8">
    <location>
        <begin position="286"/>
        <end position="504"/>
    </location>
</feature>
<evidence type="ECO:0000256" key="7">
    <source>
        <dbReference type="ARBA" id="ARBA00023012"/>
    </source>
</evidence>
<dbReference type="InterPro" id="IPR050736">
    <property type="entry name" value="Sensor_HK_Regulatory"/>
</dbReference>
<evidence type="ECO:0000256" key="2">
    <source>
        <dbReference type="ARBA" id="ARBA00004236"/>
    </source>
</evidence>
<evidence type="ECO:0000256" key="3">
    <source>
        <dbReference type="ARBA" id="ARBA00012438"/>
    </source>
</evidence>
<dbReference type="PRINTS" id="PR00344">
    <property type="entry name" value="BCTRLSENSOR"/>
</dbReference>
<dbReference type="Pfam" id="PF00512">
    <property type="entry name" value="HisKA"/>
    <property type="match status" value="1"/>
</dbReference>
<gene>
    <name evidence="9" type="ORF">J0695_22085</name>
</gene>